<reference evidence="2 3" key="1">
    <citation type="submission" date="2019-03" db="EMBL/GenBank/DDBJ databases">
        <title>The genome sequence of a newly discovered highly antifungal drug resistant Aspergillus species, Aspergillus tanneri NIH 1004.</title>
        <authorList>
            <person name="Mounaud S."/>
            <person name="Singh I."/>
            <person name="Joardar V."/>
            <person name="Pakala S."/>
            <person name="Pakala S."/>
            <person name="Venepally P."/>
            <person name="Hoover J."/>
            <person name="Nierman W."/>
            <person name="Chung J."/>
            <person name="Losada L."/>
        </authorList>
    </citation>
    <scope>NUCLEOTIDE SEQUENCE [LARGE SCALE GENOMIC DNA]</scope>
    <source>
        <strain evidence="2 3">NIH1004</strain>
    </source>
</reference>
<dbReference type="EMBL" id="SOSA01001275">
    <property type="protein sequence ID" value="THC87341.1"/>
    <property type="molecule type" value="Genomic_DNA"/>
</dbReference>
<name>A0A4S3J3N7_9EURO</name>
<feature type="compositionally biased region" description="Basic and acidic residues" evidence="1">
    <location>
        <begin position="130"/>
        <end position="141"/>
    </location>
</feature>
<accession>A0A4S3J3N7</accession>
<gene>
    <name evidence="2" type="ORF">EYZ11_013215</name>
</gene>
<evidence type="ECO:0000313" key="2">
    <source>
        <dbReference type="EMBL" id="THC87341.1"/>
    </source>
</evidence>
<organism evidence="2 3">
    <name type="scientific">Aspergillus tanneri</name>
    <dbReference type="NCBI Taxonomy" id="1220188"/>
    <lineage>
        <taxon>Eukaryota</taxon>
        <taxon>Fungi</taxon>
        <taxon>Dikarya</taxon>
        <taxon>Ascomycota</taxon>
        <taxon>Pezizomycotina</taxon>
        <taxon>Eurotiomycetes</taxon>
        <taxon>Eurotiomycetidae</taxon>
        <taxon>Eurotiales</taxon>
        <taxon>Aspergillaceae</taxon>
        <taxon>Aspergillus</taxon>
        <taxon>Aspergillus subgen. Circumdati</taxon>
    </lineage>
</organism>
<dbReference type="Proteomes" id="UP000308092">
    <property type="component" value="Unassembled WGS sequence"/>
</dbReference>
<dbReference type="AlphaFoldDB" id="A0A4S3J3N7"/>
<sequence length="141" mass="15917">MAALAKNKWYQWYLKEVSSGRLTLPTYEQENNVIKIYYGERFCRVPDCAKAQEYSATNNLRTHILSHETYTCPENSGGRVGTKVVDEATKWYKNLFAGIEPRHSTPANSSIAASSPHRSMGFTPKPKLPLKKDGTCLEKMA</sequence>
<comment type="caution">
    <text evidence="2">The sequence shown here is derived from an EMBL/GenBank/DDBJ whole genome shotgun (WGS) entry which is preliminary data.</text>
</comment>
<evidence type="ECO:0000313" key="3">
    <source>
        <dbReference type="Proteomes" id="UP000308092"/>
    </source>
</evidence>
<feature type="compositionally biased region" description="Polar residues" evidence="1">
    <location>
        <begin position="105"/>
        <end position="117"/>
    </location>
</feature>
<protein>
    <submittedName>
        <fullName evidence="2">Uncharacterized protein</fullName>
    </submittedName>
</protein>
<evidence type="ECO:0000256" key="1">
    <source>
        <dbReference type="SAM" id="MobiDB-lite"/>
    </source>
</evidence>
<feature type="region of interest" description="Disordered" evidence="1">
    <location>
        <begin position="104"/>
        <end position="141"/>
    </location>
</feature>
<dbReference type="VEuPathDB" id="FungiDB:EYZ11_013215"/>
<proteinExistence type="predicted"/>
<keyword evidence="3" id="KW-1185">Reference proteome</keyword>